<dbReference type="InterPro" id="IPR036526">
    <property type="entry name" value="C-N_Hydrolase_sf"/>
</dbReference>
<organism evidence="3 4">
    <name type="scientific">Letharia columbiana</name>
    <dbReference type="NCBI Taxonomy" id="112416"/>
    <lineage>
        <taxon>Eukaryota</taxon>
        <taxon>Fungi</taxon>
        <taxon>Dikarya</taxon>
        <taxon>Ascomycota</taxon>
        <taxon>Pezizomycotina</taxon>
        <taxon>Lecanoromycetes</taxon>
        <taxon>OSLEUM clade</taxon>
        <taxon>Lecanoromycetidae</taxon>
        <taxon>Lecanorales</taxon>
        <taxon>Lecanorineae</taxon>
        <taxon>Parmeliaceae</taxon>
        <taxon>Letharia</taxon>
    </lineage>
</organism>
<keyword evidence="4" id="KW-1185">Reference proteome</keyword>
<evidence type="ECO:0000256" key="1">
    <source>
        <dbReference type="ARBA" id="ARBA00008129"/>
    </source>
</evidence>
<dbReference type="AlphaFoldDB" id="A0A8H6FSV3"/>
<protein>
    <recommendedName>
        <fullName evidence="2">CN hydrolase domain-containing protein</fullName>
    </recommendedName>
</protein>
<proteinExistence type="inferred from homology"/>
<gene>
    <name evidence="3" type="ORF">HO173_007898</name>
</gene>
<dbReference type="GeneID" id="59289554"/>
<dbReference type="PROSITE" id="PS50263">
    <property type="entry name" value="CN_HYDROLASE"/>
    <property type="match status" value="1"/>
</dbReference>
<dbReference type="OrthoDB" id="10250282at2759"/>
<dbReference type="Proteomes" id="UP000578531">
    <property type="component" value="Unassembled WGS sequence"/>
</dbReference>
<comment type="similarity">
    <text evidence="1">Belongs to the carbon-nitrogen hydrolase superfamily. Nitrilase family.</text>
</comment>
<dbReference type="RefSeq" id="XP_037163475.1">
    <property type="nucleotide sequence ID" value="XM_037309798.1"/>
</dbReference>
<dbReference type="GO" id="GO:0003824">
    <property type="term" value="F:catalytic activity"/>
    <property type="evidence" value="ECO:0007669"/>
    <property type="project" value="InterPro"/>
</dbReference>
<evidence type="ECO:0000259" key="2">
    <source>
        <dbReference type="PROSITE" id="PS50263"/>
    </source>
</evidence>
<evidence type="ECO:0000313" key="3">
    <source>
        <dbReference type="EMBL" id="KAF6234068.1"/>
    </source>
</evidence>
<reference evidence="3 4" key="1">
    <citation type="journal article" date="2020" name="Genomics">
        <title>Complete, high-quality genomes from long-read metagenomic sequencing of two wolf lichen thalli reveals enigmatic genome architecture.</title>
        <authorList>
            <person name="McKenzie S.K."/>
            <person name="Walston R.F."/>
            <person name="Allen J.L."/>
        </authorList>
    </citation>
    <scope>NUCLEOTIDE SEQUENCE [LARGE SCALE GENOMIC DNA]</scope>
    <source>
        <strain evidence="3">WasteWater2</strain>
    </source>
</reference>
<name>A0A8H6FSV3_9LECA</name>
<dbReference type="PANTHER" id="PTHR46044:SF1">
    <property type="entry name" value="CN HYDROLASE DOMAIN-CONTAINING PROTEIN"/>
    <property type="match status" value="1"/>
</dbReference>
<feature type="domain" description="CN hydrolase" evidence="2">
    <location>
        <begin position="1"/>
        <end position="131"/>
    </location>
</feature>
<dbReference type="InterPro" id="IPR003010">
    <property type="entry name" value="C-N_Hydrolase"/>
</dbReference>
<dbReference type="Gene3D" id="3.60.110.10">
    <property type="entry name" value="Carbon-nitrogen hydrolase"/>
    <property type="match status" value="1"/>
</dbReference>
<evidence type="ECO:0000313" key="4">
    <source>
        <dbReference type="Proteomes" id="UP000578531"/>
    </source>
</evidence>
<dbReference type="InterPro" id="IPR044149">
    <property type="entry name" value="Nitrilases_CHs"/>
</dbReference>
<dbReference type="Pfam" id="PF00795">
    <property type="entry name" value="CN_hydrolase"/>
    <property type="match status" value="1"/>
</dbReference>
<sequence>MPSMQPSAHESLVVDSGLPKYYDAAVAIPSPVFETLARTARENHVFLSLGIVEKEGGTPYYTAFLLYRDGMLPVQSQLIPTAAERLIWGRGSGDGLIVADSAIGKVGGLICWENYMPAARLALYHKGIEYV</sequence>
<dbReference type="EMBL" id="JACCJC010000033">
    <property type="protein sequence ID" value="KAF6234068.1"/>
    <property type="molecule type" value="Genomic_DNA"/>
</dbReference>
<dbReference type="PANTHER" id="PTHR46044">
    <property type="entry name" value="NITRILASE"/>
    <property type="match status" value="1"/>
</dbReference>
<comment type="caution">
    <text evidence="3">The sequence shown here is derived from an EMBL/GenBank/DDBJ whole genome shotgun (WGS) entry which is preliminary data.</text>
</comment>
<dbReference type="SUPFAM" id="SSF56317">
    <property type="entry name" value="Carbon-nitrogen hydrolase"/>
    <property type="match status" value="1"/>
</dbReference>
<accession>A0A8H6FSV3</accession>